<protein>
    <submittedName>
        <fullName evidence="2">Uncharacterized protein</fullName>
    </submittedName>
</protein>
<feature type="compositionally biased region" description="Low complexity" evidence="1">
    <location>
        <begin position="116"/>
        <end position="125"/>
    </location>
</feature>
<dbReference type="AlphaFoldDB" id="A0A6J4SY81"/>
<feature type="region of interest" description="Disordered" evidence="1">
    <location>
        <begin position="70"/>
        <end position="168"/>
    </location>
</feature>
<proteinExistence type="predicted"/>
<feature type="non-terminal residue" evidence="2">
    <location>
        <position position="168"/>
    </location>
</feature>
<accession>A0A6J4SY81</accession>
<feature type="compositionally biased region" description="Polar residues" evidence="1">
    <location>
        <begin position="149"/>
        <end position="168"/>
    </location>
</feature>
<evidence type="ECO:0000313" key="2">
    <source>
        <dbReference type="EMBL" id="CAA9508286.1"/>
    </source>
</evidence>
<evidence type="ECO:0000256" key="1">
    <source>
        <dbReference type="SAM" id="MobiDB-lite"/>
    </source>
</evidence>
<organism evidence="2">
    <name type="scientific">uncultured Sphingomonas sp</name>
    <dbReference type="NCBI Taxonomy" id="158754"/>
    <lineage>
        <taxon>Bacteria</taxon>
        <taxon>Pseudomonadati</taxon>
        <taxon>Pseudomonadota</taxon>
        <taxon>Alphaproteobacteria</taxon>
        <taxon>Sphingomonadales</taxon>
        <taxon>Sphingomonadaceae</taxon>
        <taxon>Sphingomonas</taxon>
        <taxon>environmental samples</taxon>
    </lineage>
</organism>
<dbReference type="EMBL" id="CADCVY010000082">
    <property type="protein sequence ID" value="CAA9508286.1"/>
    <property type="molecule type" value="Genomic_DNA"/>
</dbReference>
<reference evidence="2" key="1">
    <citation type="submission" date="2020-02" db="EMBL/GenBank/DDBJ databases">
        <authorList>
            <person name="Meier V. D."/>
        </authorList>
    </citation>
    <scope>NUCLEOTIDE SEQUENCE</scope>
    <source>
        <strain evidence="2">AVDCRST_MAG44</strain>
    </source>
</reference>
<gene>
    <name evidence="2" type="ORF">AVDCRST_MAG44-1214</name>
</gene>
<name>A0A6J4SY81_9SPHN</name>
<feature type="compositionally biased region" description="Basic residues" evidence="1">
    <location>
        <begin position="70"/>
        <end position="80"/>
    </location>
</feature>
<feature type="non-terminal residue" evidence="2">
    <location>
        <position position="1"/>
    </location>
</feature>
<sequence>CGSARFFRQWWPLAWPVALRRAARRRRWRLGRPKRSTHGCRCLASSTIVPLWQRLPAVWRSWWRKRGRGIAPSRRRRRGRGSWLRPPADRRAKAGSSRRKPCPERSQPARRRRARSATSTRSAATGWKARAAWRRPTLPPSRPRLHKSAPSTAAMQRPLQRSSDSSGC</sequence>